<evidence type="ECO:0000313" key="1">
    <source>
        <dbReference type="EMBL" id="VEN61235.1"/>
    </source>
</evidence>
<gene>
    <name evidence="1" type="ORF">CALMAC_LOCUS18698</name>
</gene>
<dbReference type="EMBL" id="CAACVG010013094">
    <property type="protein sequence ID" value="VEN61235.1"/>
    <property type="molecule type" value="Genomic_DNA"/>
</dbReference>
<proteinExistence type="predicted"/>
<organism evidence="1 2">
    <name type="scientific">Callosobruchus maculatus</name>
    <name type="common">Southern cowpea weevil</name>
    <name type="synonym">Pulse bruchid</name>
    <dbReference type="NCBI Taxonomy" id="64391"/>
    <lineage>
        <taxon>Eukaryota</taxon>
        <taxon>Metazoa</taxon>
        <taxon>Ecdysozoa</taxon>
        <taxon>Arthropoda</taxon>
        <taxon>Hexapoda</taxon>
        <taxon>Insecta</taxon>
        <taxon>Pterygota</taxon>
        <taxon>Neoptera</taxon>
        <taxon>Endopterygota</taxon>
        <taxon>Coleoptera</taxon>
        <taxon>Polyphaga</taxon>
        <taxon>Cucujiformia</taxon>
        <taxon>Chrysomeloidea</taxon>
        <taxon>Chrysomelidae</taxon>
        <taxon>Bruchinae</taxon>
        <taxon>Bruchini</taxon>
        <taxon>Callosobruchus</taxon>
    </lineage>
</organism>
<dbReference type="AlphaFoldDB" id="A0A653DM13"/>
<name>A0A653DM13_CALMS</name>
<protein>
    <submittedName>
        <fullName evidence="1">Uncharacterized protein</fullName>
    </submittedName>
</protein>
<feature type="non-terminal residue" evidence="1">
    <location>
        <position position="60"/>
    </location>
</feature>
<dbReference type="Proteomes" id="UP000410492">
    <property type="component" value="Unassembled WGS sequence"/>
</dbReference>
<keyword evidence="2" id="KW-1185">Reference proteome</keyword>
<dbReference type="OrthoDB" id="6778171at2759"/>
<reference evidence="1 2" key="1">
    <citation type="submission" date="2019-01" db="EMBL/GenBank/DDBJ databases">
        <authorList>
            <person name="Sayadi A."/>
        </authorList>
    </citation>
    <scope>NUCLEOTIDE SEQUENCE [LARGE SCALE GENOMIC DNA]</scope>
</reference>
<sequence>MGVFIDIEGAFDKTTFPKISQQLQARNVPRTVSEWILSMLSNRAITIKVLLRGVVRREVF</sequence>
<accession>A0A653DM13</accession>
<evidence type="ECO:0000313" key="2">
    <source>
        <dbReference type="Proteomes" id="UP000410492"/>
    </source>
</evidence>